<feature type="transmembrane region" description="Helical" evidence="1">
    <location>
        <begin position="88"/>
        <end position="107"/>
    </location>
</feature>
<keyword evidence="1" id="KW-0812">Transmembrane</keyword>
<name>A0A1T4JXV7_9FUSO</name>
<evidence type="ECO:0000313" key="2">
    <source>
        <dbReference type="EMBL" id="SJZ34845.1"/>
    </source>
</evidence>
<dbReference type="OrthoDB" id="89469at2"/>
<keyword evidence="1" id="KW-1133">Transmembrane helix</keyword>
<keyword evidence="1" id="KW-0472">Membrane</keyword>
<feature type="transmembrane region" description="Helical" evidence="1">
    <location>
        <begin position="7"/>
        <end position="23"/>
    </location>
</feature>
<sequence>MKKRKILLTIFPLISGILIYIFFRSKYLFYFRLLKHFSLDKYFLQLRIYAQTFRHFFPTWVVYSFPDGVWIFSFGIALLVNRFYFKKILLFYTFIYLFMIFIEFFQLEFGGHGTFIGTFDKMDVICYTYGYILSAFISFILWKYQMRNSLLKDSFFSTEMKKTLLISIFFIILGFFPSHFKV</sequence>
<dbReference type="RefSeq" id="WP_078692707.1">
    <property type="nucleotide sequence ID" value="NZ_FUWX01000004.1"/>
</dbReference>
<gene>
    <name evidence="2" type="ORF">SAMN02745174_00159</name>
</gene>
<evidence type="ECO:0000256" key="1">
    <source>
        <dbReference type="SAM" id="Phobius"/>
    </source>
</evidence>
<evidence type="ECO:0000313" key="3">
    <source>
        <dbReference type="Proteomes" id="UP000191153"/>
    </source>
</evidence>
<dbReference type="EMBL" id="FUWX01000004">
    <property type="protein sequence ID" value="SJZ34845.1"/>
    <property type="molecule type" value="Genomic_DNA"/>
</dbReference>
<organism evidence="2 3">
    <name type="scientific">Cetobacterium ceti</name>
    <dbReference type="NCBI Taxonomy" id="180163"/>
    <lineage>
        <taxon>Bacteria</taxon>
        <taxon>Fusobacteriati</taxon>
        <taxon>Fusobacteriota</taxon>
        <taxon>Fusobacteriia</taxon>
        <taxon>Fusobacteriales</taxon>
        <taxon>Fusobacteriaceae</taxon>
        <taxon>Cetobacterium</taxon>
    </lineage>
</organism>
<protein>
    <recommendedName>
        <fullName evidence="4">VanZ like family protein</fullName>
    </recommendedName>
</protein>
<reference evidence="2 3" key="1">
    <citation type="submission" date="2017-02" db="EMBL/GenBank/DDBJ databases">
        <authorList>
            <person name="Peterson S.W."/>
        </authorList>
    </citation>
    <scope>NUCLEOTIDE SEQUENCE [LARGE SCALE GENOMIC DNA]</scope>
    <source>
        <strain evidence="2 3">ATCC 700028</strain>
    </source>
</reference>
<accession>A0A1T4JXV7</accession>
<dbReference type="AlphaFoldDB" id="A0A1T4JXV7"/>
<feature type="transmembrane region" description="Helical" evidence="1">
    <location>
        <begin position="164"/>
        <end position="180"/>
    </location>
</feature>
<keyword evidence="3" id="KW-1185">Reference proteome</keyword>
<feature type="transmembrane region" description="Helical" evidence="1">
    <location>
        <begin position="60"/>
        <end position="81"/>
    </location>
</feature>
<feature type="transmembrane region" description="Helical" evidence="1">
    <location>
        <begin position="127"/>
        <end position="144"/>
    </location>
</feature>
<proteinExistence type="predicted"/>
<evidence type="ECO:0008006" key="4">
    <source>
        <dbReference type="Google" id="ProtNLM"/>
    </source>
</evidence>
<dbReference type="Proteomes" id="UP000191153">
    <property type="component" value="Unassembled WGS sequence"/>
</dbReference>